<gene>
    <name evidence="1" type="ORF">GSTENG00008356001</name>
</gene>
<dbReference type="AlphaFoldDB" id="Q4T2F8"/>
<protein>
    <submittedName>
        <fullName evidence="1">(spotted green pufferfish) hypothetical protein</fullName>
    </submittedName>
</protein>
<name>Q4T2F8_TETNG</name>
<comment type="caution">
    <text evidence="1">The sequence shown here is derived from an EMBL/GenBank/DDBJ whole genome shotgun (WGS) entry which is preliminary data.</text>
</comment>
<reference evidence="1" key="1">
    <citation type="journal article" date="2004" name="Nature">
        <title>Genome duplication in the teleost fish Tetraodon nigroviridis reveals the early vertebrate proto-karyotype.</title>
        <authorList>
            <person name="Jaillon O."/>
            <person name="Aury J.-M."/>
            <person name="Brunet F."/>
            <person name="Petit J.-L."/>
            <person name="Stange-Thomann N."/>
            <person name="Mauceli E."/>
            <person name="Bouneau L."/>
            <person name="Fischer C."/>
            <person name="Ozouf-Costaz C."/>
            <person name="Bernot A."/>
            <person name="Nicaud S."/>
            <person name="Jaffe D."/>
            <person name="Fisher S."/>
            <person name="Lutfalla G."/>
            <person name="Dossat C."/>
            <person name="Segurens B."/>
            <person name="Dasilva C."/>
            <person name="Salanoubat M."/>
            <person name="Levy M."/>
            <person name="Boudet N."/>
            <person name="Castellano S."/>
            <person name="Anthouard V."/>
            <person name="Jubin C."/>
            <person name="Castelli V."/>
            <person name="Katinka M."/>
            <person name="Vacherie B."/>
            <person name="Biemont C."/>
            <person name="Skalli Z."/>
            <person name="Cattolico L."/>
            <person name="Poulain J."/>
            <person name="De Berardinis V."/>
            <person name="Cruaud C."/>
            <person name="Duprat S."/>
            <person name="Brottier P."/>
            <person name="Coutanceau J.-P."/>
            <person name="Gouzy J."/>
            <person name="Parra G."/>
            <person name="Lardier G."/>
            <person name="Chapple C."/>
            <person name="McKernan K.J."/>
            <person name="McEwan P."/>
            <person name="Bosak S."/>
            <person name="Kellis M."/>
            <person name="Volff J.-N."/>
            <person name="Guigo R."/>
            <person name="Zody M.C."/>
            <person name="Mesirov J."/>
            <person name="Lindblad-Toh K."/>
            <person name="Birren B."/>
            <person name="Nusbaum C."/>
            <person name="Kahn D."/>
            <person name="Robinson-Rechavi M."/>
            <person name="Laudet V."/>
            <person name="Schachter V."/>
            <person name="Quetier F."/>
            <person name="Saurin W."/>
            <person name="Scarpelli C."/>
            <person name="Wincker P."/>
            <person name="Lander E.S."/>
            <person name="Weissenbach J."/>
            <person name="Roest Crollius H."/>
        </authorList>
    </citation>
    <scope>NUCLEOTIDE SEQUENCE [LARGE SCALE GENOMIC DNA]</scope>
</reference>
<accession>Q4T2F8</accession>
<organism evidence="1">
    <name type="scientific">Tetraodon nigroviridis</name>
    <name type="common">Spotted green pufferfish</name>
    <name type="synonym">Chelonodon nigroviridis</name>
    <dbReference type="NCBI Taxonomy" id="99883"/>
    <lineage>
        <taxon>Eukaryota</taxon>
        <taxon>Metazoa</taxon>
        <taxon>Chordata</taxon>
        <taxon>Craniata</taxon>
        <taxon>Vertebrata</taxon>
        <taxon>Euteleostomi</taxon>
        <taxon>Actinopterygii</taxon>
        <taxon>Neopterygii</taxon>
        <taxon>Teleostei</taxon>
        <taxon>Neoteleostei</taxon>
        <taxon>Acanthomorphata</taxon>
        <taxon>Eupercaria</taxon>
        <taxon>Tetraodontiformes</taxon>
        <taxon>Tetradontoidea</taxon>
        <taxon>Tetraodontidae</taxon>
        <taxon>Tetraodon</taxon>
    </lineage>
</organism>
<dbReference type="EMBL" id="CAAE01010275">
    <property type="protein sequence ID" value="CAF92924.1"/>
    <property type="molecule type" value="Genomic_DNA"/>
</dbReference>
<proteinExistence type="predicted"/>
<feature type="non-terminal residue" evidence="1">
    <location>
        <position position="1"/>
    </location>
</feature>
<dbReference type="KEGG" id="tng:GSTEN00008356G001"/>
<dbReference type="OrthoDB" id="29546at2759"/>
<evidence type="ECO:0000313" key="1">
    <source>
        <dbReference type="EMBL" id="CAF92924.1"/>
    </source>
</evidence>
<sequence>VLIYQKRWVKLDAVYLKYFDNDKVRRDAPTYANTLPSSIQYVLWQQLQYIVCSMVVCSQSIHPSILFCLSKVGLRG</sequence>
<reference evidence="1" key="2">
    <citation type="submission" date="2004-02" db="EMBL/GenBank/DDBJ databases">
        <authorList>
            <consortium name="Genoscope"/>
            <consortium name="Whitehead Institute Centre for Genome Research"/>
        </authorList>
    </citation>
    <scope>NUCLEOTIDE SEQUENCE</scope>
</reference>